<evidence type="ECO:0000256" key="2">
    <source>
        <dbReference type="ARBA" id="ARBA00022475"/>
    </source>
</evidence>
<comment type="caution">
    <text evidence="7">The sequence shown here is derived from an EMBL/GenBank/DDBJ whole genome shotgun (WGS) entry which is preliminary data.</text>
</comment>
<feature type="transmembrane region" description="Helical" evidence="6">
    <location>
        <begin position="62"/>
        <end position="81"/>
    </location>
</feature>
<keyword evidence="3 6" id="KW-0812">Transmembrane</keyword>
<dbReference type="PANTHER" id="PTHR33931">
    <property type="entry name" value="HOLIN-LIKE PROTEIN CIDA-RELATED"/>
    <property type="match status" value="1"/>
</dbReference>
<protein>
    <recommendedName>
        <fullName evidence="9">Murein hydrolase transporter LrgA</fullName>
    </recommendedName>
</protein>
<evidence type="ECO:0000313" key="7">
    <source>
        <dbReference type="EMBL" id="KZE38578.1"/>
    </source>
</evidence>
<dbReference type="OrthoDB" id="3176438at2"/>
<evidence type="ECO:0000256" key="3">
    <source>
        <dbReference type="ARBA" id="ARBA00022692"/>
    </source>
</evidence>
<proteinExistence type="predicted"/>
<evidence type="ECO:0000256" key="4">
    <source>
        <dbReference type="ARBA" id="ARBA00022989"/>
    </source>
</evidence>
<dbReference type="PANTHER" id="PTHR33931:SF2">
    <property type="entry name" value="HOLIN-LIKE PROTEIN CIDA"/>
    <property type="match status" value="1"/>
</dbReference>
<sequence length="120" mass="13414">MSMKKIVQLALIFLFYFFGVQVKGWLGLPIPGSIIGLLLLLVFIILFKNLPVNTHADGASILIRNFTLFFIPTTVAIILYLDLFRTWNAISFVTVLVSTLLTIALTAWGVERSVGKEEAR</sequence>
<keyword evidence="2" id="KW-1003">Cell membrane</keyword>
<reference evidence="7 8" key="1">
    <citation type="submission" date="2016-01" db="EMBL/GenBank/DDBJ databases">
        <title>Whole genome sequencing of Bhargavaea cecembensis T14.</title>
        <authorList>
            <person name="Hong K.W."/>
        </authorList>
    </citation>
    <scope>NUCLEOTIDE SEQUENCE [LARGE SCALE GENOMIC DNA]</scope>
    <source>
        <strain evidence="7 8">T14</strain>
    </source>
</reference>
<accession>A0A165H2D8</accession>
<evidence type="ECO:0000256" key="1">
    <source>
        <dbReference type="ARBA" id="ARBA00004651"/>
    </source>
</evidence>
<comment type="subcellular location">
    <subcellularLocation>
        <location evidence="1">Cell membrane</location>
        <topology evidence="1">Multi-pass membrane protein</topology>
    </subcellularLocation>
</comment>
<dbReference type="Proteomes" id="UP000076490">
    <property type="component" value="Unassembled WGS sequence"/>
</dbReference>
<evidence type="ECO:0000313" key="8">
    <source>
        <dbReference type="Proteomes" id="UP000076490"/>
    </source>
</evidence>
<dbReference type="EMBL" id="LQNT01000009">
    <property type="protein sequence ID" value="KZE38578.1"/>
    <property type="molecule type" value="Genomic_DNA"/>
</dbReference>
<dbReference type="InterPro" id="IPR005538">
    <property type="entry name" value="LrgA/CidA"/>
</dbReference>
<evidence type="ECO:0008006" key="9">
    <source>
        <dbReference type="Google" id="ProtNLM"/>
    </source>
</evidence>
<organism evidence="7 8">
    <name type="scientific">Bhargavaea cecembensis</name>
    <dbReference type="NCBI Taxonomy" id="394098"/>
    <lineage>
        <taxon>Bacteria</taxon>
        <taxon>Bacillati</taxon>
        <taxon>Bacillota</taxon>
        <taxon>Bacilli</taxon>
        <taxon>Bacillales</taxon>
        <taxon>Caryophanaceae</taxon>
        <taxon>Bhargavaea</taxon>
    </lineage>
</organism>
<feature type="transmembrane region" description="Helical" evidence="6">
    <location>
        <begin position="29"/>
        <end position="50"/>
    </location>
</feature>
<feature type="transmembrane region" description="Helical" evidence="6">
    <location>
        <begin position="87"/>
        <end position="110"/>
    </location>
</feature>
<evidence type="ECO:0000256" key="5">
    <source>
        <dbReference type="ARBA" id="ARBA00023136"/>
    </source>
</evidence>
<gene>
    <name evidence="7" type="ORF">AV656_06635</name>
</gene>
<dbReference type="Pfam" id="PF03788">
    <property type="entry name" value="LrgA"/>
    <property type="match status" value="1"/>
</dbReference>
<name>A0A165H2D8_9BACL</name>
<keyword evidence="5 6" id="KW-0472">Membrane</keyword>
<dbReference type="GO" id="GO:0005886">
    <property type="term" value="C:plasma membrane"/>
    <property type="evidence" value="ECO:0007669"/>
    <property type="project" value="UniProtKB-SubCell"/>
</dbReference>
<keyword evidence="4 6" id="KW-1133">Transmembrane helix</keyword>
<dbReference type="AlphaFoldDB" id="A0A165H2D8"/>
<evidence type="ECO:0000256" key="6">
    <source>
        <dbReference type="SAM" id="Phobius"/>
    </source>
</evidence>